<dbReference type="STRING" id="1121881.SAMN02745225_00077"/>
<proteinExistence type="predicted"/>
<keyword evidence="3" id="KW-1185">Reference proteome</keyword>
<feature type="transmembrane region" description="Helical" evidence="1">
    <location>
        <begin position="336"/>
        <end position="354"/>
    </location>
</feature>
<accession>A0A1M4S5M5</accession>
<feature type="transmembrane region" description="Helical" evidence="1">
    <location>
        <begin position="195"/>
        <end position="221"/>
    </location>
</feature>
<evidence type="ECO:0000313" key="3">
    <source>
        <dbReference type="Proteomes" id="UP000184295"/>
    </source>
</evidence>
<feature type="transmembrane region" description="Helical" evidence="1">
    <location>
        <begin position="156"/>
        <end position="183"/>
    </location>
</feature>
<dbReference type="EMBL" id="FQUL01000001">
    <property type="protein sequence ID" value="SHE27489.1"/>
    <property type="molecule type" value="Genomic_DNA"/>
</dbReference>
<evidence type="ECO:0000313" key="2">
    <source>
        <dbReference type="EMBL" id="SHE27489.1"/>
    </source>
</evidence>
<keyword evidence="1" id="KW-0812">Transmembrane</keyword>
<dbReference type="Proteomes" id="UP000184295">
    <property type="component" value="Unassembled WGS sequence"/>
</dbReference>
<gene>
    <name evidence="2" type="ORF">SAMN02745225_00077</name>
</gene>
<feature type="transmembrane region" description="Helical" evidence="1">
    <location>
        <begin position="468"/>
        <end position="493"/>
    </location>
</feature>
<keyword evidence="1" id="KW-1133">Transmembrane helix</keyword>
<feature type="transmembrane region" description="Helical" evidence="1">
    <location>
        <begin position="436"/>
        <end position="456"/>
    </location>
</feature>
<feature type="transmembrane region" description="Helical" evidence="1">
    <location>
        <begin position="366"/>
        <end position="387"/>
    </location>
</feature>
<sequence>MYQRGTKAPLSTYSSWLLAQSVVVSTLRGGRTNGGTGSVAIRFFISLGLLIVLALVIVSFVVSQPSRNFHGLTQRSVAYVVFVDLSVLANLIAAVRTVVNVVSMRQDSMVAKLLPIHRGRFNLAYLLGATLNPVLVSFTISVAIGVYLLYEIGDPLYGYVLVLSETLSLVASCLAVVILLSVAVIRHTKGGIQSLLITLLTLPLLGIYGATIGSLGGGVALTRLGAYLHPYDTWLCLFPQGSLISIAMGRPIWLTFLYALLHLSVAVVLLQVAMSKLGRATLKPTEQRTTRRRNSASSYVTTAVNPGSLILEVMSRREGFAAQLSAFLRSIVRDPVGMSVAFSYLSPLALMLIIGLSRPLDAPELFLALFSSISLLRSVSLWSFRLTPTLILTPIGTGAIAYFFVFWLAVTSLFGSVISLVVFVNVGALSDLIRSASVALACYVVGTVAIAGVLYFPRDNPISWSSRVTIWGTLLPFFAVSVVGSVLGVAAVFGVNAEAVALIGVLGVAIYVTIWLFRRGSSMYIELSRKIISQG</sequence>
<protein>
    <submittedName>
        <fullName evidence="2">Uncharacterized protein</fullName>
    </submittedName>
</protein>
<dbReference type="AlphaFoldDB" id="A0A1M4S5M5"/>
<feature type="transmembrane region" description="Helical" evidence="1">
    <location>
        <begin position="399"/>
        <end position="424"/>
    </location>
</feature>
<reference evidence="3" key="1">
    <citation type="submission" date="2016-11" db="EMBL/GenBank/DDBJ databases">
        <authorList>
            <person name="Varghese N."/>
            <person name="Submissions S."/>
        </authorList>
    </citation>
    <scope>NUCLEOTIDE SEQUENCE [LARGE SCALE GENOMIC DNA]</scope>
    <source>
        <strain evidence="3">DSM 19514</strain>
    </source>
</reference>
<organism evidence="2 3">
    <name type="scientific">Ferrithrix thermotolerans DSM 19514</name>
    <dbReference type="NCBI Taxonomy" id="1121881"/>
    <lineage>
        <taxon>Bacteria</taxon>
        <taxon>Bacillati</taxon>
        <taxon>Actinomycetota</taxon>
        <taxon>Acidimicrobiia</taxon>
        <taxon>Acidimicrobiales</taxon>
        <taxon>Acidimicrobiaceae</taxon>
        <taxon>Ferrithrix</taxon>
    </lineage>
</organism>
<dbReference type="RefSeq" id="WP_072787635.1">
    <property type="nucleotide sequence ID" value="NZ_FQUL01000001.1"/>
</dbReference>
<feature type="transmembrane region" description="Helical" evidence="1">
    <location>
        <begin position="123"/>
        <end position="150"/>
    </location>
</feature>
<name>A0A1M4S5M5_9ACTN</name>
<feature type="transmembrane region" description="Helical" evidence="1">
    <location>
        <begin position="499"/>
        <end position="517"/>
    </location>
</feature>
<keyword evidence="1" id="KW-0472">Membrane</keyword>
<feature type="transmembrane region" description="Helical" evidence="1">
    <location>
        <begin position="39"/>
        <end position="62"/>
    </location>
</feature>
<feature type="transmembrane region" description="Helical" evidence="1">
    <location>
        <begin position="252"/>
        <end position="273"/>
    </location>
</feature>
<feature type="transmembrane region" description="Helical" evidence="1">
    <location>
        <begin position="77"/>
        <end position="102"/>
    </location>
</feature>
<evidence type="ECO:0000256" key="1">
    <source>
        <dbReference type="SAM" id="Phobius"/>
    </source>
</evidence>